<comment type="subcellular location">
    <subcellularLocation>
        <location evidence="7">Cytoplasm</location>
    </subcellularLocation>
</comment>
<keyword evidence="2 7" id="KW-0808">Transferase</keyword>
<dbReference type="InterPro" id="IPR027417">
    <property type="entry name" value="P-loop_NTPase"/>
</dbReference>
<keyword evidence="9" id="KW-1185">Reference proteome</keyword>
<dbReference type="InterPro" id="IPR031322">
    <property type="entry name" value="Shikimate/glucono_kinase"/>
</dbReference>
<comment type="cofactor">
    <cofactor evidence="7">
        <name>Mg(2+)</name>
        <dbReference type="ChEBI" id="CHEBI:18420"/>
    </cofactor>
    <text evidence="7">Binds 1 Mg(2+) ion per subunit.</text>
</comment>
<keyword evidence="7" id="KW-0479">Metal-binding</keyword>
<keyword evidence="1 7" id="KW-0028">Amino-acid biosynthesis</keyword>
<dbReference type="PRINTS" id="PR01100">
    <property type="entry name" value="SHIKIMTKNASE"/>
</dbReference>
<dbReference type="GO" id="GO:0008652">
    <property type="term" value="P:amino acid biosynthetic process"/>
    <property type="evidence" value="ECO:0007669"/>
    <property type="project" value="UniProtKB-KW"/>
</dbReference>
<gene>
    <name evidence="7" type="primary">aroK</name>
    <name evidence="8" type="ORF">SAMN02745220_03299</name>
</gene>
<reference evidence="8 9" key="1">
    <citation type="submission" date="2016-12" db="EMBL/GenBank/DDBJ databases">
        <authorList>
            <person name="Song W.-J."/>
            <person name="Kurnit D.M."/>
        </authorList>
    </citation>
    <scope>NUCLEOTIDE SEQUENCE [LARGE SCALE GENOMIC DNA]</scope>
    <source>
        <strain evidence="8 9">DSM 18488</strain>
    </source>
</reference>
<comment type="function">
    <text evidence="7">Catalyzes the specific phosphorylation of the 3-hydroxyl group of shikimic acid using ATP as a cosubstrate.</text>
</comment>
<dbReference type="GO" id="GO:0005829">
    <property type="term" value="C:cytosol"/>
    <property type="evidence" value="ECO:0007669"/>
    <property type="project" value="TreeGrafter"/>
</dbReference>
<feature type="binding site" evidence="7">
    <location>
        <position position="150"/>
    </location>
    <ligand>
        <name>ATP</name>
        <dbReference type="ChEBI" id="CHEBI:30616"/>
    </ligand>
</feature>
<feature type="binding site" evidence="7">
    <location>
        <position position="117"/>
    </location>
    <ligand>
        <name>ATP</name>
        <dbReference type="ChEBI" id="CHEBI:30616"/>
    </ligand>
</feature>
<keyword evidence="3 7" id="KW-0547">Nucleotide-binding</keyword>
<organism evidence="8 9">
    <name type="scientific">Desulfopila aestuarii DSM 18488</name>
    <dbReference type="NCBI Taxonomy" id="1121416"/>
    <lineage>
        <taxon>Bacteria</taxon>
        <taxon>Pseudomonadati</taxon>
        <taxon>Thermodesulfobacteriota</taxon>
        <taxon>Desulfobulbia</taxon>
        <taxon>Desulfobulbales</taxon>
        <taxon>Desulfocapsaceae</taxon>
        <taxon>Desulfopila</taxon>
    </lineage>
</organism>
<keyword evidence="4 7" id="KW-0418">Kinase</keyword>
<comment type="subunit">
    <text evidence="7">Monomer.</text>
</comment>
<dbReference type="Pfam" id="PF01202">
    <property type="entry name" value="SKI"/>
    <property type="match status" value="1"/>
</dbReference>
<evidence type="ECO:0000256" key="6">
    <source>
        <dbReference type="ARBA" id="ARBA00023141"/>
    </source>
</evidence>
<sequence length="171" mass="19319">MLIGFMGVGKGRTARCLADQTGMFALDCDDLIESYANKRIRTIFSEDGEPAFRELEKKAARWLEKNVNASVISTGGGFVNVENIKAIGTVVYLHSDFDSIIKSIKSHPNAEKKIKKRPLLQDMEAARKLYNTRLPIYRRVADVEVFMADRPVARVAEEIVERVKMLKLKKS</sequence>
<dbReference type="HAMAP" id="MF_00109">
    <property type="entry name" value="Shikimate_kinase"/>
    <property type="match status" value="1"/>
</dbReference>
<feature type="binding site" evidence="7">
    <location>
        <position position="29"/>
    </location>
    <ligand>
        <name>substrate</name>
    </ligand>
</feature>
<dbReference type="Gene3D" id="3.40.50.300">
    <property type="entry name" value="P-loop containing nucleotide triphosphate hydrolases"/>
    <property type="match status" value="1"/>
</dbReference>
<dbReference type="EC" id="2.7.1.71" evidence="7"/>
<feature type="binding site" evidence="7">
    <location>
        <position position="76"/>
    </location>
    <ligand>
        <name>substrate</name>
    </ligand>
</feature>
<keyword evidence="7" id="KW-0963">Cytoplasm</keyword>
<dbReference type="GO" id="GO:0004765">
    <property type="term" value="F:shikimate kinase activity"/>
    <property type="evidence" value="ECO:0007669"/>
    <property type="project" value="UniProtKB-UniRule"/>
</dbReference>
<dbReference type="STRING" id="1121416.SAMN02745220_03299"/>
<comment type="catalytic activity">
    <reaction evidence="7">
        <text>shikimate + ATP = 3-phosphoshikimate + ADP + H(+)</text>
        <dbReference type="Rhea" id="RHEA:13121"/>
        <dbReference type="ChEBI" id="CHEBI:15378"/>
        <dbReference type="ChEBI" id="CHEBI:30616"/>
        <dbReference type="ChEBI" id="CHEBI:36208"/>
        <dbReference type="ChEBI" id="CHEBI:145989"/>
        <dbReference type="ChEBI" id="CHEBI:456216"/>
        <dbReference type="EC" id="2.7.1.71"/>
    </reaction>
</comment>
<keyword evidence="7" id="KW-0460">Magnesium</keyword>
<evidence type="ECO:0000256" key="5">
    <source>
        <dbReference type="ARBA" id="ARBA00022840"/>
    </source>
</evidence>
<dbReference type="Proteomes" id="UP000184603">
    <property type="component" value="Unassembled WGS sequence"/>
</dbReference>
<evidence type="ECO:0000256" key="1">
    <source>
        <dbReference type="ARBA" id="ARBA00022605"/>
    </source>
</evidence>
<dbReference type="GO" id="GO:0005524">
    <property type="term" value="F:ATP binding"/>
    <property type="evidence" value="ECO:0007669"/>
    <property type="project" value="UniProtKB-UniRule"/>
</dbReference>
<evidence type="ECO:0000256" key="2">
    <source>
        <dbReference type="ARBA" id="ARBA00022679"/>
    </source>
</evidence>
<comment type="caution">
    <text evidence="7">Lacks conserved residue(s) required for the propagation of feature annotation.</text>
</comment>
<dbReference type="SUPFAM" id="SSF52540">
    <property type="entry name" value="P-loop containing nucleoside triphosphate hydrolases"/>
    <property type="match status" value="1"/>
</dbReference>
<evidence type="ECO:0000313" key="8">
    <source>
        <dbReference type="EMBL" id="SHO50186.1"/>
    </source>
</evidence>
<dbReference type="CDD" id="cd00464">
    <property type="entry name" value="SK"/>
    <property type="match status" value="1"/>
</dbReference>
<dbReference type="PANTHER" id="PTHR21087">
    <property type="entry name" value="SHIKIMATE KINASE"/>
    <property type="match status" value="1"/>
</dbReference>
<dbReference type="InterPro" id="IPR000623">
    <property type="entry name" value="Shikimate_kinase/TSH1"/>
</dbReference>
<dbReference type="GO" id="GO:0000287">
    <property type="term" value="F:magnesium ion binding"/>
    <property type="evidence" value="ECO:0007669"/>
    <property type="project" value="UniProtKB-UniRule"/>
</dbReference>
<dbReference type="EMBL" id="FRFE01000017">
    <property type="protein sequence ID" value="SHO50186.1"/>
    <property type="molecule type" value="Genomic_DNA"/>
</dbReference>
<keyword evidence="5 7" id="KW-0067">ATP-binding</keyword>
<dbReference type="UniPathway" id="UPA00053">
    <property type="reaction ID" value="UER00088"/>
</dbReference>
<dbReference type="PANTHER" id="PTHR21087:SF16">
    <property type="entry name" value="SHIKIMATE KINASE 1, CHLOROPLASTIC"/>
    <property type="match status" value="1"/>
</dbReference>
<dbReference type="AlphaFoldDB" id="A0A1M7YC86"/>
<comment type="similarity">
    <text evidence="7">Belongs to the shikimate kinase family.</text>
</comment>
<evidence type="ECO:0000256" key="3">
    <source>
        <dbReference type="ARBA" id="ARBA00022741"/>
    </source>
</evidence>
<feature type="binding site" evidence="7">
    <location>
        <position position="53"/>
    </location>
    <ligand>
        <name>substrate</name>
    </ligand>
</feature>
<keyword evidence="6 7" id="KW-0057">Aromatic amino acid biosynthesis</keyword>
<protein>
    <recommendedName>
        <fullName evidence="7">Shikimate kinase</fullName>
        <shortName evidence="7">SK</shortName>
        <ecNumber evidence="7">2.7.1.71</ecNumber>
    </recommendedName>
</protein>
<dbReference type="GO" id="GO:0009073">
    <property type="term" value="P:aromatic amino acid family biosynthetic process"/>
    <property type="evidence" value="ECO:0007669"/>
    <property type="project" value="UniProtKB-KW"/>
</dbReference>
<feature type="binding site" evidence="7">
    <location>
        <begin position="7"/>
        <end position="12"/>
    </location>
    <ligand>
        <name>ATP</name>
        <dbReference type="ChEBI" id="CHEBI:30616"/>
    </ligand>
</feature>
<dbReference type="GO" id="GO:0009423">
    <property type="term" value="P:chorismate biosynthetic process"/>
    <property type="evidence" value="ECO:0007669"/>
    <property type="project" value="UniProtKB-UniRule"/>
</dbReference>
<evidence type="ECO:0000256" key="4">
    <source>
        <dbReference type="ARBA" id="ARBA00022777"/>
    </source>
</evidence>
<proteinExistence type="inferred from homology"/>
<evidence type="ECO:0000313" key="9">
    <source>
        <dbReference type="Proteomes" id="UP000184603"/>
    </source>
</evidence>
<feature type="binding site" evidence="7">
    <location>
        <position position="133"/>
    </location>
    <ligand>
        <name>substrate</name>
    </ligand>
</feature>
<name>A0A1M7YC86_9BACT</name>
<comment type="pathway">
    <text evidence="7">Metabolic intermediate biosynthesis; chorismate biosynthesis; chorismate from D-erythrose 4-phosphate and phosphoenolpyruvate: step 5/7.</text>
</comment>
<evidence type="ECO:0000256" key="7">
    <source>
        <dbReference type="HAMAP-Rule" id="MF_00109"/>
    </source>
</evidence>
<accession>A0A1M7YC86</accession>